<comment type="caution">
    <text evidence="1">The sequence shown here is derived from an EMBL/GenBank/DDBJ whole genome shotgun (WGS) entry which is preliminary data.</text>
</comment>
<protein>
    <submittedName>
        <fullName evidence="1">Uncharacterized protein</fullName>
    </submittedName>
</protein>
<organism evidence="1 2">
    <name type="scientific">Hymenobacter glaciei</name>
    <dbReference type="NCBI Taxonomy" id="877209"/>
    <lineage>
        <taxon>Bacteria</taxon>
        <taxon>Pseudomonadati</taxon>
        <taxon>Bacteroidota</taxon>
        <taxon>Cytophagia</taxon>
        <taxon>Cytophagales</taxon>
        <taxon>Hymenobacteraceae</taxon>
        <taxon>Hymenobacter</taxon>
    </lineage>
</organism>
<evidence type="ECO:0000313" key="1">
    <source>
        <dbReference type="EMBL" id="GAA4027557.1"/>
    </source>
</evidence>
<evidence type="ECO:0000313" key="2">
    <source>
        <dbReference type="Proteomes" id="UP001501469"/>
    </source>
</evidence>
<proteinExistence type="predicted"/>
<dbReference type="Proteomes" id="UP001501469">
    <property type="component" value="Unassembled WGS sequence"/>
</dbReference>
<dbReference type="EMBL" id="BAABDK010000010">
    <property type="protein sequence ID" value="GAA4027557.1"/>
    <property type="molecule type" value="Genomic_DNA"/>
</dbReference>
<sequence>MLPNNAEPVSVTVPNVRGAMGIAVPCKGNGELNVSGQANGLYLVCRNDGPTSFAQRFTKK</sequence>
<keyword evidence="2" id="KW-1185">Reference proteome</keyword>
<name>A0ABP7TK82_9BACT</name>
<accession>A0ABP7TK82</accession>
<reference evidence="2" key="1">
    <citation type="journal article" date="2019" name="Int. J. Syst. Evol. Microbiol.">
        <title>The Global Catalogue of Microorganisms (GCM) 10K type strain sequencing project: providing services to taxonomists for standard genome sequencing and annotation.</title>
        <authorList>
            <consortium name="The Broad Institute Genomics Platform"/>
            <consortium name="The Broad Institute Genome Sequencing Center for Infectious Disease"/>
            <person name="Wu L."/>
            <person name="Ma J."/>
        </authorList>
    </citation>
    <scope>NUCLEOTIDE SEQUENCE [LARGE SCALE GENOMIC DNA]</scope>
    <source>
        <strain evidence="2">JCM 17225</strain>
    </source>
</reference>
<gene>
    <name evidence="1" type="ORF">GCM10022409_09450</name>
</gene>